<feature type="region of interest" description="Disordered" evidence="11">
    <location>
        <begin position="361"/>
        <end position="387"/>
    </location>
</feature>
<evidence type="ECO:0000256" key="2">
    <source>
        <dbReference type="ARBA" id="ARBA00007577"/>
    </source>
</evidence>
<dbReference type="SUPFAM" id="SSF52540">
    <property type="entry name" value="P-loop containing nucleoside triphosphate hydrolases"/>
    <property type="match status" value="2"/>
</dbReference>
<feature type="transmembrane region" description="Helical" evidence="12">
    <location>
        <begin position="991"/>
        <end position="1017"/>
    </location>
</feature>
<comment type="caution">
    <text evidence="15">The sequence shown here is derived from an EMBL/GenBank/DDBJ whole genome shotgun (WGS) entry which is preliminary data.</text>
</comment>
<keyword evidence="4 12" id="KW-0812">Transmembrane</keyword>
<evidence type="ECO:0000259" key="14">
    <source>
        <dbReference type="PROSITE" id="PS50929"/>
    </source>
</evidence>
<evidence type="ECO:0000256" key="6">
    <source>
        <dbReference type="ARBA" id="ARBA00022741"/>
    </source>
</evidence>
<dbReference type="PANTHER" id="PTHR43394:SF1">
    <property type="entry name" value="ATP-BINDING CASSETTE SUB-FAMILY B MEMBER 10, MITOCHONDRIAL"/>
    <property type="match status" value="1"/>
</dbReference>
<feature type="transmembrane region" description="Helical" evidence="12">
    <location>
        <begin position="1140"/>
        <end position="1167"/>
    </location>
</feature>
<keyword evidence="3" id="KW-0813">Transport</keyword>
<sequence>MVGCCRPSDKKQKDEVKAPLATLSEVFSFAETPRVKLLMVAGCISASLGGLCVPAMAWVFSDSFTDLTASPDDEEFMSQIGGLSVRFVIVGILMFFFMTLHGTLIDTAANEMTNSFKTQWFKSLLRQDMTYFDIMDISGTATIIGVNGMKYKQGMGIKLGEGIQFFFTLIGGITFAIWSSWRVTLVMIVSVLPIMALSVFSLMKMNQTQSARAEESYAKAGSIVHTSVTSIRTILSMNGVEEMIQRFTVATQEAFEGASSQVIYVGAANGAVMGSLMLCYIPLVLYGGYLVYEGIRESGCDPSGAVSSNVECTPSASGVFGAMLGVTFGSAALPQVLGAIQEMIAVRAAIYPAIQVMNRKTKEEEDESDYEKDKTSITLPESNPLPEYQIDSSSNLGLKLSKPQGKIDFKDVTFAYPTRNEKNILKSFSLSIPAGKTVALVGSSGHGKSTVAALIQRFYDPVAGSISMDGADLKDMNVQWLREQIGVVSQEPSLFASTIRENIKIAFPEAGQQDIEEAARRANAHDFITSFPDGYETHVGQGGAQLSGGQKQRIAIARALIRRPRILLLDEATSALDSESEAVVQEAIDRIMEEQMQSVIIVAHRLSTVRNADSIVVVHQGAAVEQGTYDELMRKKSHFFRLVEEGQSGSSQSSLGASSTESMTDECLSFTDEEEPSEEMRQNSECLLSFQDVHFHYPSRPSSKIFRGLDLQIHQGETLALVGPSGQGKSTIIQLLEGFYRPTKGTISYKGTNVEDINVDWLRKQFGLVSQEPNLFHASITDNIRFGSPDATQADIEEAAKAANAHDFIMSFPNKYDTIVGATGSTKVSGGEKQRIAIARSLLRKPKVLLLDEATSALDSASERVVQAALDKIMADQSQTTIVIAHRLSTIRNADRIAVVDRGRVCELGTHTELMMLEEGMYRKLQSLQNMDSAERNTLVTTKRENSSNGPKADAYCETEEEKAHDTDDVVEEKDSDNVIRKARKFSEGDYGLFLIGSLGAVLAGLMFPGWGFTFAYMIELLYRPVPVCNADFRTCQEQWDLVADEMQDLSFKVACGLAGVICSAVLGHSLVWYGFGTAAERLNKKVRDAVFKNIMRQEVAWFDTQSVDALASRVADDTALLNTFCGSPIRMLIMNMSSVLVGIVTSFFFMWPFAVVAVFTLPFLVFAARARVKMFLGEDEGTYKEENEKSSGGIVIETLSNIRTVASLGIESVCSKKYLETLQIEEPSSISINMRKASMGLGQLIRVWCIALFFWWGGYILHTQPGKYSLRDFLISMFSLLFSITGMAMSMQGVSDPKVAKEAAKRVFGLIERPSAIDPLSTDGRKDL</sequence>
<feature type="domain" description="ABC transmembrane type-1" evidence="14">
    <location>
        <begin position="40"/>
        <end position="345"/>
    </location>
</feature>
<feature type="domain" description="ABC transmembrane type-1" evidence="14">
    <location>
        <begin position="995"/>
        <end position="1297"/>
    </location>
</feature>
<feature type="transmembrane region" description="Helical" evidence="12">
    <location>
        <begin position="1274"/>
        <end position="1292"/>
    </location>
</feature>
<dbReference type="GO" id="GO:0005743">
    <property type="term" value="C:mitochondrial inner membrane"/>
    <property type="evidence" value="ECO:0007669"/>
    <property type="project" value="TreeGrafter"/>
</dbReference>
<dbReference type="PROSITE" id="PS50929">
    <property type="entry name" value="ABC_TM1F"/>
    <property type="match status" value="2"/>
</dbReference>
<dbReference type="FunFam" id="3.40.50.300:FF:000251">
    <property type="entry name" value="ABC transporter B family member 19"/>
    <property type="match status" value="1"/>
</dbReference>
<dbReference type="InterPro" id="IPR027417">
    <property type="entry name" value="P-loop_NTPase"/>
</dbReference>
<organism evidence="15 16">
    <name type="scientific">Cylindrotheca closterium</name>
    <dbReference type="NCBI Taxonomy" id="2856"/>
    <lineage>
        <taxon>Eukaryota</taxon>
        <taxon>Sar</taxon>
        <taxon>Stramenopiles</taxon>
        <taxon>Ochrophyta</taxon>
        <taxon>Bacillariophyta</taxon>
        <taxon>Bacillariophyceae</taxon>
        <taxon>Bacillariophycidae</taxon>
        <taxon>Bacillariales</taxon>
        <taxon>Bacillariaceae</taxon>
        <taxon>Cylindrotheca</taxon>
    </lineage>
</organism>
<evidence type="ECO:0000256" key="5">
    <source>
        <dbReference type="ARBA" id="ARBA00022737"/>
    </source>
</evidence>
<evidence type="ECO:0000259" key="13">
    <source>
        <dbReference type="PROSITE" id="PS50893"/>
    </source>
</evidence>
<evidence type="ECO:0000256" key="8">
    <source>
        <dbReference type="ARBA" id="ARBA00022989"/>
    </source>
</evidence>
<dbReference type="SMART" id="SM00382">
    <property type="entry name" value="AAA"/>
    <property type="match status" value="2"/>
</dbReference>
<feature type="domain" description="ABC transporter" evidence="13">
    <location>
        <begin position="407"/>
        <end position="645"/>
    </location>
</feature>
<evidence type="ECO:0000313" key="16">
    <source>
        <dbReference type="Proteomes" id="UP001295423"/>
    </source>
</evidence>
<evidence type="ECO:0000256" key="4">
    <source>
        <dbReference type="ARBA" id="ARBA00022692"/>
    </source>
</evidence>
<dbReference type="CDD" id="cd18577">
    <property type="entry name" value="ABC_6TM_Pgp_ABCB1_D1_like"/>
    <property type="match status" value="1"/>
</dbReference>
<name>A0AAD2JN70_9STRA</name>
<dbReference type="InterPro" id="IPR017871">
    <property type="entry name" value="ABC_transporter-like_CS"/>
</dbReference>
<dbReference type="GO" id="GO:0005524">
    <property type="term" value="F:ATP binding"/>
    <property type="evidence" value="ECO:0007669"/>
    <property type="project" value="UniProtKB-KW"/>
</dbReference>
<evidence type="ECO:0000256" key="3">
    <source>
        <dbReference type="ARBA" id="ARBA00022448"/>
    </source>
</evidence>
<dbReference type="Pfam" id="PF00005">
    <property type="entry name" value="ABC_tran"/>
    <property type="match status" value="2"/>
</dbReference>
<reference evidence="15" key="1">
    <citation type="submission" date="2023-08" db="EMBL/GenBank/DDBJ databases">
        <authorList>
            <person name="Audoor S."/>
            <person name="Bilcke G."/>
        </authorList>
    </citation>
    <scope>NUCLEOTIDE SEQUENCE</scope>
</reference>
<dbReference type="GO" id="GO:0090374">
    <property type="term" value="P:oligopeptide export from mitochondrion"/>
    <property type="evidence" value="ECO:0007669"/>
    <property type="project" value="TreeGrafter"/>
</dbReference>
<dbReference type="GO" id="GO:0016887">
    <property type="term" value="F:ATP hydrolysis activity"/>
    <property type="evidence" value="ECO:0007669"/>
    <property type="project" value="InterPro"/>
</dbReference>
<feature type="transmembrane region" description="Helical" evidence="12">
    <location>
        <begin position="80"/>
        <end position="100"/>
    </location>
</feature>
<evidence type="ECO:0000256" key="11">
    <source>
        <dbReference type="SAM" id="MobiDB-lite"/>
    </source>
</evidence>
<dbReference type="InterPro" id="IPR003439">
    <property type="entry name" value="ABC_transporter-like_ATP-bd"/>
</dbReference>
<comment type="similarity">
    <text evidence="2">Belongs to the ABC transporter superfamily. ABCB family. Multidrug resistance exporter (TC 3.A.1.201) subfamily.</text>
</comment>
<dbReference type="Pfam" id="PF00664">
    <property type="entry name" value="ABC_membrane"/>
    <property type="match status" value="2"/>
</dbReference>
<feature type="transmembrane region" description="Helical" evidence="12">
    <location>
        <begin position="271"/>
        <end position="292"/>
    </location>
</feature>
<dbReference type="FunFam" id="3.40.50.300:FF:000066">
    <property type="entry name" value="ABC transporter B family member 1"/>
    <property type="match status" value="1"/>
</dbReference>
<dbReference type="InterPro" id="IPR003593">
    <property type="entry name" value="AAA+_ATPase"/>
</dbReference>
<evidence type="ECO:0000256" key="7">
    <source>
        <dbReference type="ARBA" id="ARBA00022840"/>
    </source>
</evidence>
<dbReference type="Proteomes" id="UP001295423">
    <property type="component" value="Unassembled WGS sequence"/>
</dbReference>
<comment type="subcellular location">
    <subcellularLocation>
        <location evidence="1">Cell membrane</location>
        <topology evidence="1">Multi-pass membrane protein</topology>
    </subcellularLocation>
</comment>
<keyword evidence="7" id="KW-0067">ATP-binding</keyword>
<evidence type="ECO:0000313" key="15">
    <source>
        <dbReference type="EMBL" id="CAJ1966418.1"/>
    </source>
</evidence>
<keyword evidence="9 12" id="KW-0472">Membrane</keyword>
<dbReference type="GO" id="GO:0015421">
    <property type="term" value="F:ABC-type oligopeptide transporter activity"/>
    <property type="evidence" value="ECO:0007669"/>
    <property type="project" value="TreeGrafter"/>
</dbReference>
<dbReference type="Gene3D" id="3.40.50.300">
    <property type="entry name" value="P-loop containing nucleotide triphosphate hydrolases"/>
    <property type="match status" value="2"/>
</dbReference>
<dbReference type="PANTHER" id="PTHR43394">
    <property type="entry name" value="ATP-DEPENDENT PERMEASE MDL1, MITOCHONDRIAL"/>
    <property type="match status" value="1"/>
</dbReference>
<accession>A0AAD2JN70</accession>
<keyword evidence="16" id="KW-1185">Reference proteome</keyword>
<dbReference type="CDD" id="cd03249">
    <property type="entry name" value="ABC_MTABC3_MDL1_MDL2"/>
    <property type="match status" value="2"/>
</dbReference>
<evidence type="ECO:0000256" key="12">
    <source>
        <dbReference type="SAM" id="Phobius"/>
    </source>
</evidence>
<keyword evidence="6" id="KW-0547">Nucleotide-binding</keyword>
<dbReference type="InterPro" id="IPR011527">
    <property type="entry name" value="ABC1_TM_dom"/>
</dbReference>
<feature type="compositionally biased region" description="Low complexity" evidence="11">
    <location>
        <begin position="645"/>
        <end position="662"/>
    </location>
</feature>
<feature type="region of interest" description="Disordered" evidence="11">
    <location>
        <begin position="645"/>
        <end position="678"/>
    </location>
</feature>
<dbReference type="InterPro" id="IPR036640">
    <property type="entry name" value="ABC1_TM_sf"/>
</dbReference>
<proteinExistence type="inferred from homology"/>
<feature type="transmembrane region" description="Helical" evidence="12">
    <location>
        <begin position="37"/>
        <end position="60"/>
    </location>
</feature>
<dbReference type="SUPFAM" id="SSF90123">
    <property type="entry name" value="ABC transporter transmembrane region"/>
    <property type="match status" value="2"/>
</dbReference>
<keyword evidence="5" id="KW-0677">Repeat</keyword>
<dbReference type="EMBL" id="CAKOGP040002280">
    <property type="protein sequence ID" value="CAJ1966418.1"/>
    <property type="molecule type" value="Genomic_DNA"/>
</dbReference>
<feature type="transmembrane region" description="Helical" evidence="12">
    <location>
        <begin position="1054"/>
        <end position="1076"/>
    </location>
</feature>
<feature type="transmembrane region" description="Helical" evidence="12">
    <location>
        <begin position="159"/>
        <end position="178"/>
    </location>
</feature>
<evidence type="ECO:0000256" key="9">
    <source>
        <dbReference type="ARBA" id="ARBA00023136"/>
    </source>
</evidence>
<gene>
    <name evidence="15" type="ORF">CYCCA115_LOCUS22002</name>
</gene>
<evidence type="ECO:0000256" key="1">
    <source>
        <dbReference type="ARBA" id="ARBA00004651"/>
    </source>
</evidence>
<dbReference type="Gene3D" id="1.20.1560.10">
    <property type="entry name" value="ABC transporter type 1, transmembrane domain"/>
    <property type="match status" value="3"/>
</dbReference>
<dbReference type="InterPro" id="IPR039421">
    <property type="entry name" value="Type_1_exporter"/>
</dbReference>
<keyword evidence="10" id="KW-0325">Glycoprotein</keyword>
<feature type="transmembrane region" description="Helical" evidence="12">
    <location>
        <begin position="184"/>
        <end position="203"/>
    </location>
</feature>
<dbReference type="PROSITE" id="PS00211">
    <property type="entry name" value="ABC_TRANSPORTER_1"/>
    <property type="match status" value="2"/>
</dbReference>
<dbReference type="CDD" id="cd18578">
    <property type="entry name" value="ABC_6TM_Pgp_ABCB1_D2_like"/>
    <property type="match status" value="1"/>
</dbReference>
<evidence type="ECO:0008006" key="17">
    <source>
        <dbReference type="Google" id="ProtNLM"/>
    </source>
</evidence>
<feature type="domain" description="ABC transporter" evidence="13">
    <location>
        <begin position="688"/>
        <end position="927"/>
    </location>
</feature>
<dbReference type="PROSITE" id="PS50893">
    <property type="entry name" value="ABC_TRANSPORTER_2"/>
    <property type="match status" value="2"/>
</dbReference>
<feature type="transmembrane region" description="Helical" evidence="12">
    <location>
        <begin position="1245"/>
        <end position="1262"/>
    </location>
</feature>
<keyword evidence="8 12" id="KW-1133">Transmembrane helix</keyword>
<evidence type="ECO:0000256" key="10">
    <source>
        <dbReference type="ARBA" id="ARBA00023180"/>
    </source>
</evidence>
<dbReference type="GO" id="GO:0005886">
    <property type="term" value="C:plasma membrane"/>
    <property type="evidence" value="ECO:0007669"/>
    <property type="project" value="UniProtKB-SubCell"/>
</dbReference>
<protein>
    <recommendedName>
        <fullName evidence="17">Bile salt export pump</fullName>
    </recommendedName>
</protein>